<dbReference type="InterPro" id="IPR035717">
    <property type="entry name" value="Drebrin-like_SH3"/>
</dbReference>
<dbReference type="GO" id="GO:0030833">
    <property type="term" value="P:regulation of actin filament polymerization"/>
    <property type="evidence" value="ECO:0007669"/>
    <property type="project" value="TreeGrafter"/>
</dbReference>
<dbReference type="SMART" id="SM00102">
    <property type="entry name" value="ADF"/>
    <property type="match status" value="1"/>
</dbReference>
<dbReference type="Pfam" id="PF00241">
    <property type="entry name" value="Cofilin_ADF"/>
    <property type="match status" value="1"/>
</dbReference>
<dbReference type="CDD" id="cd11960">
    <property type="entry name" value="SH3_Abp1_eu"/>
    <property type="match status" value="1"/>
</dbReference>
<dbReference type="SMART" id="SM00326">
    <property type="entry name" value="SH3"/>
    <property type="match status" value="1"/>
</dbReference>
<comment type="similarity">
    <text evidence="2">Belongs to the ABP1 family.</text>
</comment>
<keyword evidence="7" id="KW-0206">Cytoskeleton</keyword>
<comment type="function">
    <text evidence="9">Binds to F-actin in a calcium-independent manner. Has no direct effect on actin depolymerization. Acts as a chaperone for ALOX5 (5LO), influencing both its stability and activity in leukotrienes synthesis.</text>
</comment>
<dbReference type="PROSITE" id="PS50002">
    <property type="entry name" value="SH3"/>
    <property type="match status" value="1"/>
</dbReference>
<reference evidence="16" key="1">
    <citation type="submission" date="2014-12" db="EMBL/GenBank/DDBJ databases">
        <title>Insight into the proteome of Arion vulgaris.</title>
        <authorList>
            <person name="Aradska J."/>
            <person name="Bulat T."/>
            <person name="Smidak R."/>
            <person name="Sarate P."/>
            <person name="Gangsoo J."/>
            <person name="Sialana F."/>
            <person name="Bilban M."/>
            <person name="Lubec G."/>
        </authorList>
    </citation>
    <scope>NUCLEOTIDE SEQUENCE</scope>
    <source>
        <tissue evidence="16">Skin</tissue>
    </source>
</reference>
<evidence type="ECO:0000256" key="7">
    <source>
        <dbReference type="ARBA" id="ARBA00023212"/>
    </source>
</evidence>
<keyword evidence="3 12" id="KW-0728">SH3 domain</keyword>
<dbReference type="Gene3D" id="3.40.20.10">
    <property type="entry name" value="Severin"/>
    <property type="match status" value="1"/>
</dbReference>
<evidence type="ECO:0000256" key="11">
    <source>
        <dbReference type="ARBA" id="ARBA00068121"/>
    </source>
</evidence>
<sequence>MAVVDLKKNKDSLTKSYEKVQDDKDDTDWALYGYEGQTPVLKVIETGNGGIEELVEELSSGKMMYAYCRIQDPNTGLFKFVLIHWTGEGVPENIKLKYTSHLKDVQSFLRSIHITIPARSEDDIDKDDITKKVAKSSGANYSFHKEKAKPEEPSGPVGTDYKRIIPTKEINIGARDQFWTKTEKDEISRQNEEKVRLEEERKRAETERKEREIRETKEREKRISEHAKDVNKQRQAEKKADEDNKENERQKWEKIQKESSIDEDERGHRSDQMRKERQAEAAQLVSSKTSSARDFFKQKSVERPDTEARKAPPPPRKIRHGFGDPQESVEQGVRKEPIKLPARSEPEPPSKPTRQPEPEPEVEQVYEPEPEPAWKPAPVPARVHEPAQVHEPVQEEFEPTPEVTPTSPKTRDLLRDGVPPRRDSDAEDEDQDWDAPPAEDFEFREKRVPSFHEDYTAEQHHAETQSHRVSGAQHFEEVEEDEQQAVPASSLTADQGKCARALYDYQAADDTEISFDPDDIITNIEEIDDGWWQGFAPNGAYGMFPSNYVELVE</sequence>
<dbReference type="GO" id="GO:0030027">
    <property type="term" value="C:lamellipodium"/>
    <property type="evidence" value="ECO:0007669"/>
    <property type="project" value="TreeGrafter"/>
</dbReference>
<gene>
    <name evidence="16" type="primary">ORF133445</name>
</gene>
<evidence type="ECO:0000256" key="2">
    <source>
        <dbReference type="ARBA" id="ARBA00011039"/>
    </source>
</evidence>
<feature type="domain" description="SH3" evidence="14">
    <location>
        <begin position="494"/>
        <end position="553"/>
    </location>
</feature>
<evidence type="ECO:0000256" key="4">
    <source>
        <dbReference type="ARBA" id="ARBA00022490"/>
    </source>
</evidence>
<feature type="compositionally biased region" description="Basic and acidic residues" evidence="13">
    <location>
        <begin position="143"/>
        <end position="152"/>
    </location>
</feature>
<feature type="compositionally biased region" description="Acidic residues" evidence="13">
    <location>
        <begin position="358"/>
        <end position="370"/>
    </location>
</feature>
<evidence type="ECO:0000256" key="12">
    <source>
        <dbReference type="PROSITE-ProRule" id="PRU00192"/>
    </source>
</evidence>
<evidence type="ECO:0000256" key="9">
    <source>
        <dbReference type="ARBA" id="ARBA00058385"/>
    </source>
</evidence>
<keyword evidence="4" id="KW-0963">Cytoplasm</keyword>
<feature type="compositionally biased region" description="Basic and acidic residues" evidence="13">
    <location>
        <begin position="183"/>
        <end position="279"/>
    </location>
</feature>
<dbReference type="PRINTS" id="PR00452">
    <property type="entry name" value="SH3DOMAIN"/>
</dbReference>
<dbReference type="SUPFAM" id="SSF55753">
    <property type="entry name" value="Actin depolymerizing proteins"/>
    <property type="match status" value="1"/>
</dbReference>
<dbReference type="GO" id="GO:0098974">
    <property type="term" value="P:postsynaptic actin cytoskeleton organization"/>
    <property type="evidence" value="ECO:0007669"/>
    <property type="project" value="TreeGrafter"/>
</dbReference>
<accession>A0A0B7AS67</accession>
<keyword evidence="6" id="KW-0009">Actin-binding</keyword>
<evidence type="ECO:0000256" key="6">
    <source>
        <dbReference type="ARBA" id="ARBA00023203"/>
    </source>
</evidence>
<dbReference type="InterPro" id="IPR002108">
    <property type="entry name" value="ADF-H"/>
</dbReference>
<proteinExistence type="inferred from homology"/>
<comment type="subcellular location">
    <subcellularLocation>
        <location evidence="1">Cytoplasm</location>
        <location evidence="1">Cytoskeleton</location>
    </subcellularLocation>
</comment>
<dbReference type="Gene3D" id="2.30.30.40">
    <property type="entry name" value="SH3 Domains"/>
    <property type="match status" value="1"/>
</dbReference>
<comment type="subunit">
    <text evidence="10">Interacts with 5-lipoxygenase (ALOX5/5LO) in a calcium-independent manner. Binds to F-actin with a stoichiometry of 1:2.</text>
</comment>
<dbReference type="FunFam" id="2.30.30.40:FF:000046">
    <property type="entry name" value="Drebrin-like protein isoform B"/>
    <property type="match status" value="1"/>
</dbReference>
<dbReference type="InterPro" id="IPR029006">
    <property type="entry name" value="ADF-H/Gelsolin-like_dom_sf"/>
</dbReference>
<evidence type="ECO:0000256" key="8">
    <source>
        <dbReference type="ARBA" id="ARBA00038052"/>
    </source>
</evidence>
<dbReference type="EMBL" id="HACG01035900">
    <property type="protein sequence ID" value="CEK82765.1"/>
    <property type="molecule type" value="Transcribed_RNA"/>
</dbReference>
<dbReference type="GO" id="GO:0005884">
    <property type="term" value="C:actin filament"/>
    <property type="evidence" value="ECO:0007669"/>
    <property type="project" value="TreeGrafter"/>
</dbReference>
<dbReference type="GO" id="GO:0030864">
    <property type="term" value="C:cortical actin cytoskeleton"/>
    <property type="evidence" value="ECO:0007669"/>
    <property type="project" value="TreeGrafter"/>
</dbReference>
<dbReference type="PROSITE" id="PS51263">
    <property type="entry name" value="ADF_H"/>
    <property type="match status" value="1"/>
</dbReference>
<evidence type="ECO:0000256" key="3">
    <source>
        <dbReference type="ARBA" id="ARBA00022443"/>
    </source>
</evidence>
<evidence type="ECO:0000256" key="5">
    <source>
        <dbReference type="ARBA" id="ARBA00023054"/>
    </source>
</evidence>
<protein>
    <recommendedName>
        <fullName evidence="11">Coactosin-like protein</fullName>
    </recommendedName>
</protein>
<dbReference type="GO" id="GO:0045773">
    <property type="term" value="P:positive regulation of axon extension"/>
    <property type="evidence" value="ECO:0007669"/>
    <property type="project" value="TreeGrafter"/>
</dbReference>
<keyword evidence="5" id="KW-0175">Coiled coil</keyword>
<evidence type="ECO:0000256" key="10">
    <source>
        <dbReference type="ARBA" id="ARBA00062335"/>
    </source>
</evidence>
<organism evidence="16">
    <name type="scientific">Arion vulgaris</name>
    <dbReference type="NCBI Taxonomy" id="1028688"/>
    <lineage>
        <taxon>Eukaryota</taxon>
        <taxon>Metazoa</taxon>
        <taxon>Spiralia</taxon>
        <taxon>Lophotrochozoa</taxon>
        <taxon>Mollusca</taxon>
        <taxon>Gastropoda</taxon>
        <taxon>Heterobranchia</taxon>
        <taxon>Euthyneura</taxon>
        <taxon>Panpulmonata</taxon>
        <taxon>Eupulmonata</taxon>
        <taxon>Stylommatophora</taxon>
        <taxon>Helicina</taxon>
        <taxon>Arionoidea</taxon>
        <taxon>Arionidae</taxon>
        <taxon>Arion</taxon>
    </lineage>
</organism>
<dbReference type="GO" id="GO:0030425">
    <property type="term" value="C:dendrite"/>
    <property type="evidence" value="ECO:0007669"/>
    <property type="project" value="TreeGrafter"/>
</dbReference>
<dbReference type="InterPro" id="IPR036028">
    <property type="entry name" value="SH3-like_dom_sf"/>
</dbReference>
<evidence type="ECO:0000259" key="14">
    <source>
        <dbReference type="PROSITE" id="PS50002"/>
    </source>
</evidence>
<dbReference type="InterPro" id="IPR001452">
    <property type="entry name" value="SH3_domain"/>
</dbReference>
<feature type="compositionally biased region" description="Basic and acidic residues" evidence="13">
    <location>
        <begin position="441"/>
        <end position="466"/>
    </location>
</feature>
<dbReference type="Pfam" id="PF14604">
    <property type="entry name" value="SH3_9"/>
    <property type="match status" value="1"/>
</dbReference>
<dbReference type="FunFam" id="3.40.20.10:FF:000018">
    <property type="entry name" value="Coactosin-like 1"/>
    <property type="match status" value="1"/>
</dbReference>
<feature type="domain" description="ADF-H" evidence="15">
    <location>
        <begin position="5"/>
        <end position="134"/>
    </location>
</feature>
<dbReference type="CDD" id="cd11281">
    <property type="entry name" value="ADF_drebrin_like"/>
    <property type="match status" value="1"/>
</dbReference>
<comment type="similarity">
    <text evidence="8">Belongs to the actin-binding proteins ADF family. Coactosin subfamily.</text>
</comment>
<dbReference type="GO" id="GO:0030427">
    <property type="term" value="C:site of polarized growth"/>
    <property type="evidence" value="ECO:0007669"/>
    <property type="project" value="TreeGrafter"/>
</dbReference>
<dbReference type="SUPFAM" id="SSF50044">
    <property type="entry name" value="SH3-domain"/>
    <property type="match status" value="1"/>
</dbReference>
<feature type="region of interest" description="Disordered" evidence="13">
    <location>
        <begin position="183"/>
        <end position="492"/>
    </location>
</feature>
<dbReference type="GO" id="GO:0045211">
    <property type="term" value="C:postsynaptic membrane"/>
    <property type="evidence" value="ECO:0007669"/>
    <property type="project" value="TreeGrafter"/>
</dbReference>
<evidence type="ECO:0000256" key="13">
    <source>
        <dbReference type="SAM" id="MobiDB-lite"/>
    </source>
</evidence>
<name>A0A0B7AS67_9EUPU</name>
<dbReference type="AlphaFoldDB" id="A0A0B7AS67"/>
<dbReference type="GO" id="GO:0048812">
    <property type="term" value="P:neuron projection morphogenesis"/>
    <property type="evidence" value="ECO:0007669"/>
    <property type="project" value="TreeGrafter"/>
</dbReference>
<feature type="compositionally biased region" description="Basic and acidic residues" evidence="13">
    <location>
        <begin position="294"/>
        <end position="310"/>
    </location>
</feature>
<evidence type="ECO:0000256" key="1">
    <source>
        <dbReference type="ARBA" id="ARBA00004245"/>
    </source>
</evidence>
<dbReference type="PANTHER" id="PTHR10829:SF25">
    <property type="entry name" value="DREBRIN-LIKE PROTEIN"/>
    <property type="match status" value="1"/>
</dbReference>
<dbReference type="GO" id="GO:0051015">
    <property type="term" value="F:actin filament binding"/>
    <property type="evidence" value="ECO:0007669"/>
    <property type="project" value="TreeGrafter"/>
</dbReference>
<dbReference type="PANTHER" id="PTHR10829">
    <property type="entry name" value="CORTACTIN AND DREBRIN"/>
    <property type="match status" value="1"/>
</dbReference>
<evidence type="ECO:0000313" key="16">
    <source>
        <dbReference type="EMBL" id="CEK82765.1"/>
    </source>
</evidence>
<feature type="region of interest" description="Disordered" evidence="13">
    <location>
        <begin position="142"/>
        <end position="161"/>
    </location>
</feature>
<feature type="compositionally biased region" description="Acidic residues" evidence="13">
    <location>
        <begin position="425"/>
        <end position="440"/>
    </location>
</feature>
<feature type="compositionally biased region" description="Basic and acidic residues" evidence="13">
    <location>
        <begin position="332"/>
        <end position="348"/>
    </location>
</feature>
<evidence type="ECO:0000259" key="15">
    <source>
        <dbReference type="PROSITE" id="PS51263"/>
    </source>
</evidence>
<feature type="compositionally biased region" description="Basic and acidic residues" evidence="13">
    <location>
        <begin position="409"/>
        <end position="424"/>
    </location>
</feature>
<dbReference type="GO" id="GO:0014069">
    <property type="term" value="C:postsynaptic density"/>
    <property type="evidence" value="ECO:0007669"/>
    <property type="project" value="TreeGrafter"/>
</dbReference>